<feature type="transmembrane region" description="Helical" evidence="7">
    <location>
        <begin position="77"/>
        <end position="95"/>
    </location>
</feature>
<dbReference type="RefSeq" id="WP_073076811.1">
    <property type="nucleotide sequence ID" value="NZ_FQXV01000003.1"/>
</dbReference>
<feature type="transmembrane region" description="Helical" evidence="7">
    <location>
        <begin position="300"/>
        <end position="323"/>
    </location>
</feature>
<evidence type="ECO:0000256" key="2">
    <source>
        <dbReference type="ARBA" id="ARBA00022448"/>
    </source>
</evidence>
<feature type="transmembrane region" description="Helical" evidence="7">
    <location>
        <begin position="101"/>
        <end position="125"/>
    </location>
</feature>
<feature type="transmembrane region" description="Helical" evidence="7">
    <location>
        <begin position="170"/>
        <end position="189"/>
    </location>
</feature>
<dbReference type="GO" id="GO:0022857">
    <property type="term" value="F:transmembrane transporter activity"/>
    <property type="evidence" value="ECO:0007669"/>
    <property type="project" value="InterPro"/>
</dbReference>
<evidence type="ECO:0000313" key="9">
    <source>
        <dbReference type="EMBL" id="SHH86680.1"/>
    </source>
</evidence>
<keyword evidence="5 7" id="KW-1133">Transmembrane helix</keyword>
<dbReference type="PROSITE" id="PS00217">
    <property type="entry name" value="SUGAR_TRANSPORT_2"/>
    <property type="match status" value="1"/>
</dbReference>
<evidence type="ECO:0000313" key="10">
    <source>
        <dbReference type="Proteomes" id="UP000183995"/>
    </source>
</evidence>
<keyword evidence="10" id="KW-1185">Reference proteome</keyword>
<feature type="transmembrane region" description="Helical" evidence="7">
    <location>
        <begin position="146"/>
        <end position="164"/>
    </location>
</feature>
<dbReference type="InterPro" id="IPR036259">
    <property type="entry name" value="MFS_trans_sf"/>
</dbReference>
<protein>
    <submittedName>
        <fullName evidence="9">Predicted arabinose efflux permease, MFS family</fullName>
    </submittedName>
</protein>
<reference evidence="9 10" key="1">
    <citation type="submission" date="2016-11" db="EMBL/GenBank/DDBJ databases">
        <authorList>
            <person name="Jaros S."/>
            <person name="Januszkiewicz K."/>
            <person name="Wedrychowicz H."/>
        </authorList>
    </citation>
    <scope>NUCLEOTIDE SEQUENCE [LARGE SCALE GENOMIC DNA]</scope>
    <source>
        <strain evidence="9 10">DSM 10068</strain>
    </source>
</reference>
<dbReference type="OrthoDB" id="2963740at2"/>
<evidence type="ECO:0000256" key="5">
    <source>
        <dbReference type="ARBA" id="ARBA00022989"/>
    </source>
</evidence>
<feature type="transmembrane region" description="Helical" evidence="7">
    <location>
        <begin position="275"/>
        <end position="294"/>
    </location>
</feature>
<dbReference type="InterPro" id="IPR011701">
    <property type="entry name" value="MFS"/>
</dbReference>
<feature type="domain" description="Major facilitator superfamily (MFS) profile" evidence="8">
    <location>
        <begin position="1"/>
        <end position="385"/>
    </location>
</feature>
<dbReference type="Proteomes" id="UP000183995">
    <property type="component" value="Unassembled WGS sequence"/>
</dbReference>
<organism evidence="9 10">
    <name type="scientific">Sporobacter termitidis DSM 10068</name>
    <dbReference type="NCBI Taxonomy" id="1123282"/>
    <lineage>
        <taxon>Bacteria</taxon>
        <taxon>Bacillati</taxon>
        <taxon>Bacillota</taxon>
        <taxon>Clostridia</taxon>
        <taxon>Eubacteriales</taxon>
        <taxon>Oscillospiraceae</taxon>
        <taxon>Sporobacter</taxon>
    </lineage>
</organism>
<feature type="transmembrane region" description="Helical" evidence="7">
    <location>
        <begin position="210"/>
        <end position="232"/>
    </location>
</feature>
<evidence type="ECO:0000256" key="1">
    <source>
        <dbReference type="ARBA" id="ARBA00004651"/>
    </source>
</evidence>
<feature type="transmembrane region" description="Helical" evidence="7">
    <location>
        <begin position="365"/>
        <end position="385"/>
    </location>
</feature>
<dbReference type="InterPro" id="IPR005829">
    <property type="entry name" value="Sugar_transporter_CS"/>
</dbReference>
<dbReference type="PANTHER" id="PTHR23517:SF3">
    <property type="entry name" value="INTEGRAL MEMBRANE TRANSPORT PROTEIN"/>
    <property type="match status" value="1"/>
</dbReference>
<dbReference type="PANTHER" id="PTHR23517">
    <property type="entry name" value="RESISTANCE PROTEIN MDTM, PUTATIVE-RELATED-RELATED"/>
    <property type="match status" value="1"/>
</dbReference>
<evidence type="ECO:0000256" key="7">
    <source>
        <dbReference type="SAM" id="Phobius"/>
    </source>
</evidence>
<accession>A0A1M5WGT1</accession>
<dbReference type="Pfam" id="PF07690">
    <property type="entry name" value="MFS_1"/>
    <property type="match status" value="1"/>
</dbReference>
<dbReference type="SUPFAM" id="SSF103473">
    <property type="entry name" value="MFS general substrate transporter"/>
    <property type="match status" value="1"/>
</dbReference>
<sequence>MSIFRGITWRIMIPVMLIGIFQAAFQSFSTVLADIAKVFPDQSPTLIQSILTIPSLVTIPVSLLVGILASYVTKKNLVLFALSSMFLGGVLPLAIHSSVYALIVSSVLIGIGQGFLITIASAILAEHFDGVARGTTMGLKQAASGVGQAALTILTGYLCVLAWYKAYYVYFLVLPIIVLTAIFLPKGKLDVKLVGKGVGASGFRSVFTPSLIYMCILFFLLGMLEFAFYTNIAMSMTSKGLGDASAIGVATAFNNITTILIGLVLGYILRAFRKYTMALAMLIIGVSYFILAFAQNLTAVSIGGLVFGIGAGIQMPAALYYIIESVSKTACSLAISISMALVSLGVSMSPIIINAIAQCFGKVDGTSGLFVAGAIYIILLVVEAVREAVFNKNSAIGVSNNKEMKGMSS</sequence>
<dbReference type="InterPro" id="IPR050171">
    <property type="entry name" value="MFS_Transporters"/>
</dbReference>
<evidence type="ECO:0000256" key="6">
    <source>
        <dbReference type="ARBA" id="ARBA00023136"/>
    </source>
</evidence>
<dbReference type="GO" id="GO:0005886">
    <property type="term" value="C:plasma membrane"/>
    <property type="evidence" value="ECO:0007669"/>
    <property type="project" value="UniProtKB-SubCell"/>
</dbReference>
<feature type="transmembrane region" description="Helical" evidence="7">
    <location>
        <begin position="244"/>
        <end position="268"/>
    </location>
</feature>
<dbReference type="InterPro" id="IPR020846">
    <property type="entry name" value="MFS_dom"/>
</dbReference>
<gene>
    <name evidence="9" type="ORF">SAMN02745823_01265</name>
</gene>
<comment type="subcellular location">
    <subcellularLocation>
        <location evidence="1">Cell membrane</location>
        <topology evidence="1">Multi-pass membrane protein</topology>
    </subcellularLocation>
</comment>
<feature type="transmembrane region" description="Helical" evidence="7">
    <location>
        <begin position="49"/>
        <end position="70"/>
    </location>
</feature>
<keyword evidence="6 7" id="KW-0472">Membrane</keyword>
<feature type="transmembrane region" description="Helical" evidence="7">
    <location>
        <begin position="330"/>
        <end position="353"/>
    </location>
</feature>
<name>A0A1M5WGT1_9FIRM</name>
<keyword evidence="4 7" id="KW-0812">Transmembrane</keyword>
<evidence type="ECO:0000256" key="3">
    <source>
        <dbReference type="ARBA" id="ARBA00022475"/>
    </source>
</evidence>
<evidence type="ECO:0000256" key="4">
    <source>
        <dbReference type="ARBA" id="ARBA00022692"/>
    </source>
</evidence>
<keyword evidence="3" id="KW-1003">Cell membrane</keyword>
<proteinExistence type="predicted"/>
<dbReference type="STRING" id="1123282.SAMN02745823_01265"/>
<keyword evidence="2" id="KW-0813">Transport</keyword>
<dbReference type="PROSITE" id="PS50850">
    <property type="entry name" value="MFS"/>
    <property type="match status" value="1"/>
</dbReference>
<dbReference type="Gene3D" id="1.20.1250.20">
    <property type="entry name" value="MFS general substrate transporter like domains"/>
    <property type="match status" value="1"/>
</dbReference>
<dbReference type="AlphaFoldDB" id="A0A1M5WGT1"/>
<evidence type="ECO:0000259" key="8">
    <source>
        <dbReference type="PROSITE" id="PS50850"/>
    </source>
</evidence>
<dbReference type="EMBL" id="FQXV01000003">
    <property type="protein sequence ID" value="SHH86680.1"/>
    <property type="molecule type" value="Genomic_DNA"/>
</dbReference>